<organism evidence="1 2">
    <name type="scientific">Orchesella dallaii</name>
    <dbReference type="NCBI Taxonomy" id="48710"/>
    <lineage>
        <taxon>Eukaryota</taxon>
        <taxon>Metazoa</taxon>
        <taxon>Ecdysozoa</taxon>
        <taxon>Arthropoda</taxon>
        <taxon>Hexapoda</taxon>
        <taxon>Collembola</taxon>
        <taxon>Entomobryomorpha</taxon>
        <taxon>Entomobryoidea</taxon>
        <taxon>Orchesellidae</taxon>
        <taxon>Orchesellinae</taxon>
        <taxon>Orchesella</taxon>
    </lineage>
</organism>
<reference evidence="1 2" key="1">
    <citation type="submission" date="2024-08" db="EMBL/GenBank/DDBJ databases">
        <authorList>
            <person name="Cucini C."/>
            <person name="Frati F."/>
        </authorList>
    </citation>
    <scope>NUCLEOTIDE SEQUENCE [LARGE SCALE GENOMIC DNA]</scope>
</reference>
<evidence type="ECO:0000313" key="1">
    <source>
        <dbReference type="EMBL" id="CAL8086685.1"/>
    </source>
</evidence>
<dbReference type="SUPFAM" id="SSF47986">
    <property type="entry name" value="DEATH domain"/>
    <property type="match status" value="1"/>
</dbReference>
<dbReference type="InterPro" id="IPR011029">
    <property type="entry name" value="DEATH-like_dom_sf"/>
</dbReference>
<comment type="caution">
    <text evidence="1">The sequence shown here is derived from an EMBL/GenBank/DDBJ whole genome shotgun (WGS) entry which is preliminary data.</text>
</comment>
<accession>A0ABP1Q2A4</accession>
<sequence>MGEVQLKQKIGENMEYLKKNTMRLKMLVSELVSCDLLSFDQADIILEQDNHLSMHEKLYSFLMEEANPSGFTKLKKALRSSGNRHIAELLDK</sequence>
<protein>
    <recommendedName>
        <fullName evidence="3">CARD domain-containing protein</fullName>
    </recommendedName>
</protein>
<evidence type="ECO:0000313" key="2">
    <source>
        <dbReference type="Proteomes" id="UP001642540"/>
    </source>
</evidence>
<proteinExistence type="predicted"/>
<keyword evidence="2" id="KW-1185">Reference proteome</keyword>
<dbReference type="EMBL" id="CAXLJM020000020">
    <property type="protein sequence ID" value="CAL8086685.1"/>
    <property type="molecule type" value="Genomic_DNA"/>
</dbReference>
<dbReference type="CDD" id="cd01671">
    <property type="entry name" value="CARD"/>
    <property type="match status" value="1"/>
</dbReference>
<evidence type="ECO:0008006" key="3">
    <source>
        <dbReference type="Google" id="ProtNLM"/>
    </source>
</evidence>
<dbReference type="Proteomes" id="UP001642540">
    <property type="component" value="Unassembled WGS sequence"/>
</dbReference>
<dbReference type="Gene3D" id="1.10.533.10">
    <property type="entry name" value="Death Domain, Fas"/>
    <property type="match status" value="1"/>
</dbReference>
<gene>
    <name evidence="1" type="ORF">ODALV1_LOCUS6509</name>
</gene>
<name>A0ABP1Q2A4_9HEXA</name>